<dbReference type="AlphaFoldDB" id="A0A2M4B4P9"/>
<reference evidence="1" key="1">
    <citation type="submission" date="2018-01" db="EMBL/GenBank/DDBJ databases">
        <title>An insight into the sialome of Amazonian anophelines.</title>
        <authorList>
            <person name="Ribeiro J.M."/>
            <person name="Scarpassa V."/>
            <person name="Calvo E."/>
        </authorList>
    </citation>
    <scope>NUCLEOTIDE SEQUENCE</scope>
    <source>
        <tissue evidence="1">Salivary glands</tissue>
    </source>
</reference>
<evidence type="ECO:0000313" key="1">
    <source>
        <dbReference type="EMBL" id="MBW48027.1"/>
    </source>
</evidence>
<dbReference type="EMBL" id="GGFK01014706">
    <property type="protein sequence ID" value="MBW48027.1"/>
    <property type="molecule type" value="Transcribed_RNA"/>
</dbReference>
<sequence length="104" mass="11540">MMASMYLPSTFVTATLYRLCVGWHMLIIRSYTPGTSWLNSSTTSCFFLRRASSCLSILASPSCSRTLSSSLCSSRMRSFDDPTSWLSSAFNRFCSSSASLLDLM</sequence>
<name>A0A2M4B4P9_9DIPT</name>
<accession>A0A2M4B4P9</accession>
<proteinExistence type="predicted"/>
<organism evidence="1">
    <name type="scientific">Anopheles triannulatus</name>
    <dbReference type="NCBI Taxonomy" id="58253"/>
    <lineage>
        <taxon>Eukaryota</taxon>
        <taxon>Metazoa</taxon>
        <taxon>Ecdysozoa</taxon>
        <taxon>Arthropoda</taxon>
        <taxon>Hexapoda</taxon>
        <taxon>Insecta</taxon>
        <taxon>Pterygota</taxon>
        <taxon>Neoptera</taxon>
        <taxon>Endopterygota</taxon>
        <taxon>Diptera</taxon>
        <taxon>Nematocera</taxon>
        <taxon>Culicoidea</taxon>
        <taxon>Culicidae</taxon>
        <taxon>Anophelinae</taxon>
        <taxon>Anopheles</taxon>
    </lineage>
</organism>
<protein>
    <submittedName>
        <fullName evidence="1">Putative secreted protein</fullName>
    </submittedName>
</protein>